<keyword evidence="2" id="KW-0560">Oxidoreductase</keyword>
<dbReference type="SUPFAM" id="SSF51905">
    <property type="entry name" value="FAD/NAD(P)-binding domain"/>
    <property type="match status" value="1"/>
</dbReference>
<protein>
    <submittedName>
        <fullName evidence="2">NAD(P)/FAD-dependent oxidoreductase</fullName>
        <ecNumber evidence="2">1.-.-.-</ecNumber>
    </submittedName>
</protein>
<name>A0ABW0A8A3_9ACTN</name>
<dbReference type="PANTHER" id="PTHR42685:SF22">
    <property type="entry name" value="CONDITIONED MEDIUM FACTOR RECEPTOR 1"/>
    <property type="match status" value="1"/>
</dbReference>
<dbReference type="Pfam" id="PF01494">
    <property type="entry name" value="FAD_binding_3"/>
    <property type="match status" value="1"/>
</dbReference>
<evidence type="ECO:0000313" key="3">
    <source>
        <dbReference type="Proteomes" id="UP001596222"/>
    </source>
</evidence>
<dbReference type="InterPro" id="IPR036188">
    <property type="entry name" value="FAD/NAD-bd_sf"/>
</dbReference>
<dbReference type="Proteomes" id="UP001596222">
    <property type="component" value="Unassembled WGS sequence"/>
</dbReference>
<dbReference type="InterPro" id="IPR002938">
    <property type="entry name" value="FAD-bd"/>
</dbReference>
<keyword evidence="3" id="KW-1185">Reference proteome</keyword>
<dbReference type="InterPro" id="IPR050407">
    <property type="entry name" value="Geranylgeranyl_reductase"/>
</dbReference>
<comment type="caution">
    <text evidence="2">The sequence shown here is derived from an EMBL/GenBank/DDBJ whole genome shotgun (WGS) entry which is preliminary data.</text>
</comment>
<reference evidence="3" key="1">
    <citation type="journal article" date="2019" name="Int. J. Syst. Evol. Microbiol.">
        <title>The Global Catalogue of Microorganisms (GCM) 10K type strain sequencing project: providing services to taxonomists for standard genome sequencing and annotation.</title>
        <authorList>
            <consortium name="The Broad Institute Genomics Platform"/>
            <consortium name="The Broad Institute Genome Sequencing Center for Infectious Disease"/>
            <person name="Wu L."/>
            <person name="Ma J."/>
        </authorList>
    </citation>
    <scope>NUCLEOTIDE SEQUENCE [LARGE SCALE GENOMIC DNA]</scope>
    <source>
        <strain evidence="3">CGMCC 4.1641</strain>
    </source>
</reference>
<evidence type="ECO:0000259" key="1">
    <source>
        <dbReference type="Pfam" id="PF01494"/>
    </source>
</evidence>
<accession>A0ABW0A8A3</accession>
<organism evidence="2 3">
    <name type="scientific">Streptomyces aureoversilis</name>
    <dbReference type="NCBI Taxonomy" id="67277"/>
    <lineage>
        <taxon>Bacteria</taxon>
        <taxon>Bacillati</taxon>
        <taxon>Actinomycetota</taxon>
        <taxon>Actinomycetes</taxon>
        <taxon>Kitasatosporales</taxon>
        <taxon>Streptomycetaceae</taxon>
        <taxon>Streptomyces</taxon>
    </lineage>
</organism>
<evidence type="ECO:0000313" key="2">
    <source>
        <dbReference type="EMBL" id="MFC5148277.1"/>
    </source>
</evidence>
<dbReference type="EMBL" id="JBHSKJ010000017">
    <property type="protein sequence ID" value="MFC5148277.1"/>
    <property type="molecule type" value="Genomic_DNA"/>
</dbReference>
<dbReference type="PANTHER" id="PTHR42685">
    <property type="entry name" value="GERANYLGERANYL DIPHOSPHATE REDUCTASE"/>
    <property type="match status" value="1"/>
</dbReference>
<feature type="domain" description="FAD-binding" evidence="1">
    <location>
        <begin position="25"/>
        <end position="199"/>
    </location>
</feature>
<dbReference type="GO" id="GO:0016491">
    <property type="term" value="F:oxidoreductase activity"/>
    <property type="evidence" value="ECO:0007669"/>
    <property type="project" value="UniProtKB-KW"/>
</dbReference>
<sequence length="441" mass="47306">MTRPRPESAGHDAEYGAGYGAGYDYDAVISGAGLAGSAAAILLARRGARVALLERRSDPEAYKVLCTHSLQASAYPVLDELGLIPALEEAGAVRNVARSYTRWGWIEPKAAPAGPELPYGYNIRRSTLDPLIRSHAAETPGVDLLLGHHVTGLVREAGRTLGVRASTPQGERGIRARLVVGADGKDSAVAKFAGVPARLYENARFGYLAHFRNLPLHGGISHTWFLEPDMAYAFPNDDGVTVIAVLPGKGRLPAFREDLEGSFFAFVRALPEAPPIDSAERITKIIGTVDYPLHSRKPTAPGVALIGDAALTTDPLWGVGCGWALQSAQWLAEAVASAATGRGDLDRALMVYARRHRRRLQGHQYLAADFAKARPFNPLERLMFSAAARDESVARHVHLFASRLIGPLRFLNPRAVAKASAVNIKHRGAAAPPAHLSRTGS</sequence>
<proteinExistence type="predicted"/>
<dbReference type="EC" id="1.-.-.-" evidence="2"/>
<dbReference type="PRINTS" id="PR00420">
    <property type="entry name" value="RNGMNOXGNASE"/>
</dbReference>
<gene>
    <name evidence="2" type="ORF">ACFPP6_26760</name>
</gene>
<dbReference type="Gene3D" id="3.50.50.60">
    <property type="entry name" value="FAD/NAD(P)-binding domain"/>
    <property type="match status" value="1"/>
</dbReference>